<name>A0A1H4E559_9RHOB</name>
<evidence type="ECO:0000313" key="3">
    <source>
        <dbReference type="Proteomes" id="UP000198703"/>
    </source>
</evidence>
<dbReference type="EMBL" id="FNQM01000012">
    <property type="protein sequence ID" value="SEA79502.1"/>
    <property type="molecule type" value="Genomic_DNA"/>
</dbReference>
<reference evidence="2 3" key="1">
    <citation type="submission" date="2016-10" db="EMBL/GenBank/DDBJ databases">
        <authorList>
            <person name="de Groot N.N."/>
        </authorList>
    </citation>
    <scope>NUCLEOTIDE SEQUENCE [LARGE SCALE GENOMIC DNA]</scope>
    <source>
        <strain evidence="2 3">DSM 15345</strain>
    </source>
</reference>
<feature type="region of interest" description="Disordered" evidence="1">
    <location>
        <begin position="1"/>
        <end position="46"/>
    </location>
</feature>
<protein>
    <submittedName>
        <fullName evidence="2">Uncharacterized protein</fullName>
    </submittedName>
</protein>
<accession>A0A1H4E559</accession>
<proteinExistence type="predicted"/>
<evidence type="ECO:0000256" key="1">
    <source>
        <dbReference type="SAM" id="MobiDB-lite"/>
    </source>
</evidence>
<dbReference type="AlphaFoldDB" id="A0A1H4E559"/>
<gene>
    <name evidence="2" type="ORF">SAMN05444370_11224</name>
</gene>
<sequence>MSKHQKSNREAKKPKQEKPKAAPATPDLAARLTGGTGKPKAGAPKK</sequence>
<organism evidence="2 3">
    <name type="scientific">Rubrimonas cliftonensis</name>
    <dbReference type="NCBI Taxonomy" id="89524"/>
    <lineage>
        <taxon>Bacteria</taxon>
        <taxon>Pseudomonadati</taxon>
        <taxon>Pseudomonadota</taxon>
        <taxon>Alphaproteobacteria</taxon>
        <taxon>Rhodobacterales</taxon>
        <taxon>Paracoccaceae</taxon>
        <taxon>Rubrimonas</taxon>
    </lineage>
</organism>
<keyword evidence="3" id="KW-1185">Reference proteome</keyword>
<dbReference type="Proteomes" id="UP000198703">
    <property type="component" value="Unassembled WGS sequence"/>
</dbReference>
<evidence type="ECO:0000313" key="2">
    <source>
        <dbReference type="EMBL" id="SEA79502.1"/>
    </source>
</evidence>
<feature type="compositionally biased region" description="Basic and acidic residues" evidence="1">
    <location>
        <begin position="7"/>
        <end position="20"/>
    </location>
</feature>
<dbReference type="RefSeq" id="WP_175478952.1">
    <property type="nucleotide sequence ID" value="NZ_FNQM01000012.1"/>
</dbReference>